<name>A0A1Y2CRC2_9FUNG</name>
<proteinExistence type="predicted"/>
<reference evidence="2 3" key="1">
    <citation type="submission" date="2016-07" db="EMBL/GenBank/DDBJ databases">
        <title>Pervasive Adenine N6-methylation of Active Genes in Fungi.</title>
        <authorList>
            <consortium name="DOE Joint Genome Institute"/>
            <person name="Mondo S.J."/>
            <person name="Dannebaum R.O."/>
            <person name="Kuo R.C."/>
            <person name="Labutti K."/>
            <person name="Haridas S."/>
            <person name="Kuo A."/>
            <person name="Salamov A."/>
            <person name="Ahrendt S.R."/>
            <person name="Lipzen A."/>
            <person name="Sullivan W."/>
            <person name="Andreopoulos W.B."/>
            <person name="Clum A."/>
            <person name="Lindquist E."/>
            <person name="Daum C."/>
            <person name="Ramamoorthy G.K."/>
            <person name="Gryganskyi A."/>
            <person name="Culley D."/>
            <person name="Magnuson J.K."/>
            <person name="James T.Y."/>
            <person name="O'Malley M.A."/>
            <person name="Stajich J.E."/>
            <person name="Spatafora J.W."/>
            <person name="Visel A."/>
            <person name="Grigoriev I.V."/>
        </authorList>
    </citation>
    <scope>NUCLEOTIDE SEQUENCE [LARGE SCALE GENOMIC DNA]</scope>
    <source>
        <strain evidence="2 3">JEL800</strain>
    </source>
</reference>
<feature type="compositionally biased region" description="Polar residues" evidence="1">
    <location>
        <begin position="1071"/>
        <end position="1083"/>
    </location>
</feature>
<feature type="region of interest" description="Disordered" evidence="1">
    <location>
        <begin position="1069"/>
        <end position="1095"/>
    </location>
</feature>
<feature type="compositionally biased region" description="Acidic residues" evidence="1">
    <location>
        <begin position="167"/>
        <end position="240"/>
    </location>
</feature>
<dbReference type="GO" id="GO:0005856">
    <property type="term" value="C:cytoskeleton"/>
    <property type="evidence" value="ECO:0007669"/>
    <property type="project" value="TreeGrafter"/>
</dbReference>
<feature type="compositionally biased region" description="Low complexity" evidence="1">
    <location>
        <begin position="152"/>
        <end position="166"/>
    </location>
</feature>
<dbReference type="AlphaFoldDB" id="A0A1Y2CRC2"/>
<comment type="caution">
    <text evidence="2">The sequence shown here is derived from an EMBL/GenBank/DDBJ whole genome shotgun (WGS) entry which is preliminary data.</text>
</comment>
<sequence length="1247" mass="135175">MPPKKSKAAAVVAPPPPPKEEEPAESSSDQEETDESEDDDSTDVSSDASSDDDDDDDDDEEEEESSEEEDDDDEEEEEEEEVEDKEEVEEKVQAAAETEEDDDDDDDDDESDDDSDESEEEEEEEEDSDSDSDSDSDEVEEDEIEAAPTSKAVGSVVAAVNASANVEVDEDDDVDVDVDEDSDDDAESVDADDDSDDSDDNDSDDDDSDDDDDDSDDSEDSDDDDSDSDSDDVDSDDDDDNTKASKSKAIAATAAIAAATAATLSEADIIAAHDHYAGLAQAVPAVLAAATSPASATVPHVKDPATPPKTELSKTAKAYDEKVSTMKLGSRLSSVELNALAEKEEKAATGERLKEVAEVHSPRRGASPVRATAEVVETPTAAAVPETEVAEDEAEKEEEDVFDYNAYYQSHYKARYSDATEDDGVYVLPHLEAQQWISILFMLSEQNDVLKLAYLSKALKKLILDPAVISSWLLRRSTHYLAIYNTYKNFPRLLTPPVAHALISLGAHIPRQLSSLIALENPEILDRSSTKAPTPYTEALELLVWTGKSTYGDMFGFDAETAVNATLAPGQEAHEVINAKVHQYKKVLGWAYEGVVDQRLEGSQALEDKKEEKKRRKKVMEDVTDADAFLHLLELYRGTFVGKETFVVDLEKPSGAGRFVAAEKKRSVLKDTVVSEQEKQRNKIAAALRELSNIYRFAPGLVADKLEVGWLPVDLFERDVELAWFLLRHAGDAKSRVVTDAAGYDDVTYRTLLGYRVHISVGTSTLAGGAQDVVPFSAISKLIAQGNISLTDAVLLRMMGKFTNQMTLDRLLRFVSRSKMQQIGEVLLTECFEKPMLDDALASGYISRPIQRAEILVKIFSLDKDAIARSFMGTPRDWDTYVPPPSPQSTCTYVKQPTPNKQDGLYQYDVGMLTRQAQASGGLPWVSWQWVVQHLGAQHPVASACLHDVSVRSFNDHAPLNPGDHDAISFPRKEADASVKALLALGVGARMCTVSTAIRKALYEIEVAALSGEAAQAMKSQAAQLSGKKGKIAAAVAAAASAAGANAISRRYIYILTDIEKKLLAFGSDEPVSSTGKQSTTPGSKGGASDTASISSGVNGASPIVGDSQIPLVEVSVNVTNGEEVVSAKKLVPLYPQALLPQPRAIWFAAIKALVTENDTWKDLGNSPVSPNACRRFCQAASNISRGLEQFGMPASALAVLKSRKGSSKTMKSMSSSDSENTMLYGLWVKEIEAEDAEKEKLKRGLV</sequence>
<dbReference type="PANTHER" id="PTHR23280">
    <property type="entry name" value="4.1 G PROTEIN"/>
    <property type="match status" value="1"/>
</dbReference>
<feature type="compositionally biased region" description="Acidic residues" evidence="1">
    <location>
        <begin position="22"/>
        <end position="42"/>
    </location>
</feature>
<evidence type="ECO:0000313" key="2">
    <source>
        <dbReference type="EMBL" id="ORY49588.1"/>
    </source>
</evidence>
<keyword evidence="3" id="KW-1185">Reference proteome</keyword>
<organism evidence="2 3">
    <name type="scientific">Rhizoclosmatium globosum</name>
    <dbReference type="NCBI Taxonomy" id="329046"/>
    <lineage>
        <taxon>Eukaryota</taxon>
        <taxon>Fungi</taxon>
        <taxon>Fungi incertae sedis</taxon>
        <taxon>Chytridiomycota</taxon>
        <taxon>Chytridiomycota incertae sedis</taxon>
        <taxon>Chytridiomycetes</taxon>
        <taxon>Chytridiales</taxon>
        <taxon>Chytriomycetaceae</taxon>
        <taxon>Rhizoclosmatium</taxon>
    </lineage>
</organism>
<evidence type="ECO:0000256" key="1">
    <source>
        <dbReference type="SAM" id="MobiDB-lite"/>
    </source>
</evidence>
<dbReference type="EMBL" id="MCGO01000009">
    <property type="protein sequence ID" value="ORY49588.1"/>
    <property type="molecule type" value="Genomic_DNA"/>
</dbReference>
<feature type="compositionally biased region" description="Acidic residues" evidence="1">
    <location>
        <begin position="49"/>
        <end position="89"/>
    </location>
</feature>
<feature type="region of interest" description="Disordered" evidence="1">
    <location>
        <begin position="351"/>
        <end position="371"/>
    </location>
</feature>
<feature type="region of interest" description="Disordered" evidence="1">
    <location>
        <begin position="1"/>
        <end position="247"/>
    </location>
</feature>
<dbReference type="STRING" id="329046.A0A1Y2CRC2"/>
<dbReference type="PANTHER" id="PTHR23280:SF21">
    <property type="entry name" value="PROTEIN 4.1 HOMOLOG"/>
    <property type="match status" value="1"/>
</dbReference>
<dbReference type="GO" id="GO:0031032">
    <property type="term" value="P:actomyosin structure organization"/>
    <property type="evidence" value="ECO:0007669"/>
    <property type="project" value="TreeGrafter"/>
</dbReference>
<accession>A0A1Y2CRC2</accession>
<gene>
    <name evidence="2" type="ORF">BCR33DRAFT_713908</name>
</gene>
<protein>
    <submittedName>
        <fullName evidence="2">Uncharacterized protein</fullName>
    </submittedName>
</protein>
<feature type="compositionally biased region" description="Basic and acidic residues" evidence="1">
    <location>
        <begin position="351"/>
        <end position="361"/>
    </location>
</feature>
<dbReference type="GO" id="GO:0005886">
    <property type="term" value="C:plasma membrane"/>
    <property type="evidence" value="ECO:0007669"/>
    <property type="project" value="TreeGrafter"/>
</dbReference>
<feature type="compositionally biased region" description="Acidic residues" evidence="1">
    <location>
        <begin position="97"/>
        <end position="145"/>
    </location>
</feature>
<dbReference type="OrthoDB" id="2144474at2759"/>
<evidence type="ECO:0000313" key="3">
    <source>
        <dbReference type="Proteomes" id="UP000193642"/>
    </source>
</evidence>
<dbReference type="Proteomes" id="UP000193642">
    <property type="component" value="Unassembled WGS sequence"/>
</dbReference>